<feature type="repeat" description="RCC1" evidence="1">
    <location>
        <begin position="397"/>
        <end position="449"/>
    </location>
</feature>
<keyword evidence="2" id="KW-0175">Coiled coil</keyword>
<dbReference type="OrthoDB" id="6379642at2759"/>
<evidence type="ECO:0000256" key="1">
    <source>
        <dbReference type="PROSITE-ProRule" id="PRU00235"/>
    </source>
</evidence>
<gene>
    <name evidence="3" type="ORF">DSTB1V02_LOCUS11415</name>
</gene>
<feature type="non-terminal residue" evidence="3">
    <location>
        <position position="817"/>
    </location>
</feature>
<feature type="coiled-coil region" evidence="2">
    <location>
        <begin position="637"/>
        <end position="664"/>
    </location>
</feature>
<dbReference type="EMBL" id="LR903220">
    <property type="protein sequence ID" value="CAD7251653.1"/>
    <property type="molecule type" value="Genomic_DNA"/>
</dbReference>
<dbReference type="PRINTS" id="PR00633">
    <property type="entry name" value="RCCNDNSATION"/>
</dbReference>
<dbReference type="InterPro" id="IPR051553">
    <property type="entry name" value="Ran_GTPase-activating"/>
</dbReference>
<dbReference type="AlphaFoldDB" id="A0A7R9FQY0"/>
<dbReference type="PROSITE" id="PS00626">
    <property type="entry name" value="RCC1_2"/>
    <property type="match status" value="1"/>
</dbReference>
<feature type="repeat" description="RCC1" evidence="1">
    <location>
        <begin position="346"/>
        <end position="396"/>
    </location>
</feature>
<evidence type="ECO:0000313" key="3">
    <source>
        <dbReference type="EMBL" id="CAD7251653.1"/>
    </source>
</evidence>
<feature type="repeat" description="RCC1" evidence="1">
    <location>
        <begin position="292"/>
        <end position="345"/>
    </location>
</feature>
<feature type="repeat" description="RCC1" evidence="1">
    <location>
        <begin position="187"/>
        <end position="239"/>
    </location>
</feature>
<dbReference type="Proteomes" id="UP000677054">
    <property type="component" value="Unassembled WGS sequence"/>
</dbReference>
<dbReference type="EMBL" id="CAJPEV010003703">
    <property type="protein sequence ID" value="CAG0900368.1"/>
    <property type="molecule type" value="Genomic_DNA"/>
</dbReference>
<evidence type="ECO:0000313" key="4">
    <source>
        <dbReference type="Proteomes" id="UP000677054"/>
    </source>
</evidence>
<dbReference type="PANTHER" id="PTHR45982:SF11">
    <property type="entry name" value="E3 UBIQUITIN-PROTEIN LIGASE HERC1 ISOFORM X1-RELATED"/>
    <property type="match status" value="1"/>
</dbReference>
<dbReference type="PROSITE" id="PS50012">
    <property type="entry name" value="RCC1_3"/>
    <property type="match status" value="6"/>
</dbReference>
<dbReference type="InterPro" id="IPR009091">
    <property type="entry name" value="RCC1/BLIP-II"/>
</dbReference>
<sequence length="817" mass="88405">MNLEDEPRSGCPSEIDDEQLQHTVEADPRQSTRDFVTALGCAQSTIVMHLAAIGKKSKLGQWLPHDPTDCNHEHRAEPCQEMDIFGEMESFSSVEEVPVHQVALIFIRVVEAGQYCTFLIHGDGTVSACGKGSYGRLGLGDSHNQAVPKALTFELPNPGSALLAVRIIKVSSSKGSDGHTLALTSDGQVFSWGDGDYGKLGHGNGITQKYPKLLEGPLKGKMVTGISAGYRHSACVTADGDLYTWGEGDYGRLGLGDNSTRTLPTLVNELSGGAGQVFCGSAHTFVLSQDGCCVWAFGSGEHGRLGFGQTSCMRVRQPRLIDALQGLGIQKLACAAQATLAITSAGQVLSWGSGPCLGAGCPEVTWLQPTPISSLTPLTIVDICCGDSHCLALTRDSQVYAWGNNSMGQCGLGHSSSPVCIPAKVGGLEGVPIHQISAGTSHSIAWTTVPLDRQVVSWQRAFSIDLHSQTFSTLYKFLETFAANLEQHPLNMQNLIDKCVEPQIQEEVRHVIQDGASFLLPSTEECVAMVHSILCDGRRGGQLKVLSSGKSLMLQLLVQKLQEPQEASAVLSHICKNTRSERIPPESKDAHGFHAVDVVERMKGPSKEGDQQPYSLLCTLLTTSYFNLTLKVTSFVKREANEDAAEYEDELEDIHKMLEDLLDTLFFHFLAQLVSKQNPRMVSSSEADAFKKHLSLLIKFSCQMFSTCETAVNVLTQDAIAELEELTLLVCKTNTLCQALRSKGFLQSGQKNSCGPAEENHSWEWLEDILLSGSLLCGKTHHFLLSGSQSEKTTSIEPIQNSPLLSNGLDLPVPQLG</sequence>
<organism evidence="3">
    <name type="scientific">Darwinula stevensoni</name>
    <dbReference type="NCBI Taxonomy" id="69355"/>
    <lineage>
        <taxon>Eukaryota</taxon>
        <taxon>Metazoa</taxon>
        <taxon>Ecdysozoa</taxon>
        <taxon>Arthropoda</taxon>
        <taxon>Crustacea</taxon>
        <taxon>Oligostraca</taxon>
        <taxon>Ostracoda</taxon>
        <taxon>Podocopa</taxon>
        <taxon>Podocopida</taxon>
        <taxon>Darwinulocopina</taxon>
        <taxon>Darwinuloidea</taxon>
        <taxon>Darwinulidae</taxon>
        <taxon>Darwinula</taxon>
    </lineage>
</organism>
<evidence type="ECO:0000256" key="2">
    <source>
        <dbReference type="SAM" id="Coils"/>
    </source>
</evidence>
<keyword evidence="4" id="KW-1185">Reference proteome</keyword>
<dbReference type="Pfam" id="PF00415">
    <property type="entry name" value="RCC1"/>
    <property type="match status" value="6"/>
</dbReference>
<name>A0A7R9FQY0_9CRUS</name>
<accession>A0A7R9FQY0</accession>
<dbReference type="Gene3D" id="2.130.10.30">
    <property type="entry name" value="Regulator of chromosome condensation 1/beta-lactamase-inhibitor protein II"/>
    <property type="match status" value="2"/>
</dbReference>
<proteinExistence type="predicted"/>
<dbReference type="SUPFAM" id="SSF50985">
    <property type="entry name" value="RCC1/BLIP-II"/>
    <property type="match status" value="2"/>
</dbReference>
<reference evidence="3" key="1">
    <citation type="submission" date="2020-11" db="EMBL/GenBank/DDBJ databases">
        <authorList>
            <person name="Tran Van P."/>
        </authorList>
    </citation>
    <scope>NUCLEOTIDE SEQUENCE</scope>
</reference>
<feature type="repeat" description="RCC1" evidence="1">
    <location>
        <begin position="124"/>
        <end position="186"/>
    </location>
</feature>
<feature type="repeat" description="RCC1" evidence="1">
    <location>
        <begin position="240"/>
        <end position="290"/>
    </location>
</feature>
<dbReference type="PANTHER" id="PTHR45982">
    <property type="entry name" value="REGULATOR OF CHROMOSOME CONDENSATION"/>
    <property type="match status" value="1"/>
</dbReference>
<protein>
    <submittedName>
        <fullName evidence="3">Uncharacterized protein</fullName>
    </submittedName>
</protein>
<dbReference type="InterPro" id="IPR000408">
    <property type="entry name" value="Reg_chr_condens"/>
</dbReference>